<evidence type="ECO:0000256" key="1">
    <source>
        <dbReference type="ARBA" id="ARBA00004985"/>
    </source>
</evidence>
<dbReference type="Gene3D" id="3.40.309.10">
    <property type="entry name" value="Aldehyde Dehydrogenase, Chain A, domain 2"/>
    <property type="match status" value="1"/>
</dbReference>
<keyword evidence="7" id="KW-0963">Cytoplasm</keyword>
<dbReference type="InterPro" id="IPR000965">
    <property type="entry name" value="GPR_dom"/>
</dbReference>
<protein>
    <recommendedName>
        <fullName evidence="7">Gamma-glutamyl phosphate reductase</fullName>
        <shortName evidence="7">GPR</shortName>
        <ecNumber evidence="7">1.2.1.41</ecNumber>
    </recommendedName>
    <alternativeName>
        <fullName evidence="7">Glutamate-5-semialdehyde dehydrogenase</fullName>
    </alternativeName>
    <alternativeName>
        <fullName evidence="7">Glutamyl-gamma-semialdehyde dehydrogenase</fullName>
        <shortName evidence="7">GSA dehydrogenase</shortName>
    </alternativeName>
</protein>
<evidence type="ECO:0000256" key="7">
    <source>
        <dbReference type="HAMAP-Rule" id="MF_00412"/>
    </source>
</evidence>
<feature type="domain" description="Aldehyde dehydrogenase" evidence="8">
    <location>
        <begin position="14"/>
        <end position="283"/>
    </location>
</feature>
<dbReference type="InterPro" id="IPR016161">
    <property type="entry name" value="Ald_DH/histidinol_DH"/>
</dbReference>
<dbReference type="EMBL" id="CP009249">
    <property type="protein sequence ID" value="APT92080.1"/>
    <property type="molecule type" value="Genomic_DNA"/>
</dbReference>
<keyword evidence="4 7" id="KW-0521">NADP</keyword>
<dbReference type="GO" id="GO:0050661">
    <property type="term" value="F:NADP binding"/>
    <property type="evidence" value="ECO:0007669"/>
    <property type="project" value="InterPro"/>
</dbReference>
<dbReference type="PROSITE" id="PS01223">
    <property type="entry name" value="PROA"/>
    <property type="match status" value="1"/>
</dbReference>
<reference evidence="9 10" key="1">
    <citation type="submission" date="2014-08" db="EMBL/GenBank/DDBJ databases">
        <title>Complete genome sequence of Corynebacterium phocae M408/89/1(T)(=DSM 44612(T)), isolated from the common seal (Phoca vitulina).</title>
        <authorList>
            <person name="Ruckert C."/>
            <person name="Albersmeier A."/>
            <person name="Winkler A."/>
            <person name="Kalinowski J."/>
        </authorList>
    </citation>
    <scope>NUCLEOTIDE SEQUENCE [LARGE SCALE GENOMIC DNA]</scope>
    <source>
        <strain evidence="9 10">M408/89/1</strain>
    </source>
</reference>
<dbReference type="Proteomes" id="UP000185491">
    <property type="component" value="Chromosome"/>
</dbReference>
<comment type="pathway">
    <text evidence="1 7">Amino-acid biosynthesis; L-proline biosynthesis; L-glutamate 5-semialdehyde from L-glutamate: step 2/2.</text>
</comment>
<gene>
    <name evidence="7" type="primary">proA</name>
    <name evidence="9" type="ORF">CPHO_03310</name>
</gene>
<dbReference type="PANTHER" id="PTHR11063">
    <property type="entry name" value="GLUTAMATE SEMIALDEHYDE DEHYDROGENASE"/>
    <property type="match status" value="1"/>
</dbReference>
<comment type="subcellular location">
    <subcellularLocation>
        <location evidence="7">Cytoplasm</location>
    </subcellularLocation>
</comment>
<comment type="function">
    <text evidence="7">Catalyzes the NADPH-dependent reduction of L-glutamate 5-phosphate into L-glutamate 5-semialdehyde and phosphate. The product spontaneously undergoes cyclization to form 1-pyrroline-5-carboxylate.</text>
</comment>
<proteinExistence type="inferred from homology"/>
<dbReference type="KEGG" id="cpho:CPHO_03310"/>
<dbReference type="InterPro" id="IPR020593">
    <property type="entry name" value="G-glutamylP_reductase_CS"/>
</dbReference>
<comment type="catalytic activity">
    <reaction evidence="6 7">
        <text>L-glutamate 5-semialdehyde + phosphate + NADP(+) = L-glutamyl 5-phosphate + NADPH + H(+)</text>
        <dbReference type="Rhea" id="RHEA:19541"/>
        <dbReference type="ChEBI" id="CHEBI:15378"/>
        <dbReference type="ChEBI" id="CHEBI:43474"/>
        <dbReference type="ChEBI" id="CHEBI:57783"/>
        <dbReference type="ChEBI" id="CHEBI:58066"/>
        <dbReference type="ChEBI" id="CHEBI:58274"/>
        <dbReference type="ChEBI" id="CHEBI:58349"/>
        <dbReference type="EC" id="1.2.1.41"/>
    </reaction>
</comment>
<dbReference type="PIRSF" id="PIRSF000151">
    <property type="entry name" value="GPR"/>
    <property type="match status" value="1"/>
</dbReference>
<evidence type="ECO:0000256" key="3">
    <source>
        <dbReference type="ARBA" id="ARBA00022650"/>
    </source>
</evidence>
<dbReference type="InterPro" id="IPR015590">
    <property type="entry name" value="Aldehyde_DH_dom"/>
</dbReference>
<dbReference type="STRING" id="161895.CPHO_03310"/>
<dbReference type="NCBIfam" id="TIGR00407">
    <property type="entry name" value="proA"/>
    <property type="match status" value="1"/>
</dbReference>
<dbReference type="Gene3D" id="3.40.605.10">
    <property type="entry name" value="Aldehyde Dehydrogenase, Chain A, domain 1"/>
    <property type="match status" value="1"/>
</dbReference>
<comment type="similarity">
    <text evidence="7">Belongs to the gamma-glutamyl phosphate reductase family.</text>
</comment>
<dbReference type="InterPro" id="IPR016163">
    <property type="entry name" value="Ald_DH_C"/>
</dbReference>
<dbReference type="Pfam" id="PF00171">
    <property type="entry name" value="Aldedh"/>
    <property type="match status" value="1"/>
</dbReference>
<dbReference type="CDD" id="cd07079">
    <property type="entry name" value="ALDH_F18-19_ProA-GPR"/>
    <property type="match status" value="1"/>
</dbReference>
<evidence type="ECO:0000256" key="5">
    <source>
        <dbReference type="ARBA" id="ARBA00023002"/>
    </source>
</evidence>
<dbReference type="EC" id="1.2.1.41" evidence="7"/>
<dbReference type="SUPFAM" id="SSF53720">
    <property type="entry name" value="ALDH-like"/>
    <property type="match status" value="1"/>
</dbReference>
<evidence type="ECO:0000256" key="6">
    <source>
        <dbReference type="ARBA" id="ARBA00049024"/>
    </source>
</evidence>
<evidence type="ECO:0000313" key="9">
    <source>
        <dbReference type="EMBL" id="APT92080.1"/>
    </source>
</evidence>
<keyword evidence="3 7" id="KW-0641">Proline biosynthesis</keyword>
<keyword evidence="5 7" id="KW-0560">Oxidoreductase</keyword>
<accession>A0A1L7D1W5</accession>
<organism evidence="9 10">
    <name type="scientific">Corynebacterium phocae</name>
    <dbReference type="NCBI Taxonomy" id="161895"/>
    <lineage>
        <taxon>Bacteria</taxon>
        <taxon>Bacillati</taxon>
        <taxon>Actinomycetota</taxon>
        <taxon>Actinomycetes</taxon>
        <taxon>Mycobacteriales</taxon>
        <taxon>Corynebacteriaceae</taxon>
        <taxon>Corynebacterium</taxon>
    </lineage>
</organism>
<evidence type="ECO:0000259" key="8">
    <source>
        <dbReference type="Pfam" id="PF00171"/>
    </source>
</evidence>
<dbReference type="OrthoDB" id="9809970at2"/>
<keyword evidence="10" id="KW-1185">Reference proteome</keyword>
<dbReference type="InterPro" id="IPR012134">
    <property type="entry name" value="Glu-5-SA_DH"/>
</dbReference>
<dbReference type="GO" id="GO:0055129">
    <property type="term" value="P:L-proline biosynthetic process"/>
    <property type="evidence" value="ECO:0007669"/>
    <property type="project" value="UniProtKB-UniRule"/>
</dbReference>
<dbReference type="UniPathway" id="UPA00098">
    <property type="reaction ID" value="UER00360"/>
</dbReference>
<evidence type="ECO:0000256" key="2">
    <source>
        <dbReference type="ARBA" id="ARBA00022605"/>
    </source>
</evidence>
<sequence length="434" mass="45211">MSSKNSAVTSAVTREEERQEVLARAAAAKKVAPQVAQLPTPVKNAILLAAAGNLVERAPEILEANARDVAAGRERGFNDSLIDRLSLDKDRIAGIASGLRQVASLRDPVGEVLRGHTMDNGIQMTQVRVPLGVMGMVYEARPNVTVDAFGLAMKSGNVALLRGSKSAVHSNQALVEILQDTVVDHGLPREVVQLLPCQTHDSVQDLITARGLVDVVIPRGGAGLIEAVVTGATVPTIETGTGNCHFYVDASADVDKAIDMVLNGKTRRPSVCNATETVLLDAALPDADKLRVVLALQDAGVTVHGDVGELGGIGVEGAVQATEEEWASEFLSMDICAKVVDGVSGAIAHIATYSTGHTEGIAAQNADVLTAFAGGVDSAAVMLNASTAFTDGEVYGMGAEIGISTQKLHARGPMALPELTSTKWILQGNGQTRP</sequence>
<dbReference type="HAMAP" id="MF_00412">
    <property type="entry name" value="ProA"/>
    <property type="match status" value="1"/>
</dbReference>
<name>A0A1L7D1W5_9CORY</name>
<keyword evidence="2 7" id="KW-0028">Amino-acid biosynthesis</keyword>
<dbReference type="InterPro" id="IPR016162">
    <property type="entry name" value="Ald_DH_N"/>
</dbReference>
<dbReference type="AlphaFoldDB" id="A0A1L7D1W5"/>
<dbReference type="GO" id="GO:0005737">
    <property type="term" value="C:cytoplasm"/>
    <property type="evidence" value="ECO:0007669"/>
    <property type="project" value="UniProtKB-SubCell"/>
</dbReference>
<dbReference type="RefSeq" id="WP_075733194.1">
    <property type="nucleotide sequence ID" value="NZ_CP009249.1"/>
</dbReference>
<dbReference type="NCBIfam" id="NF001221">
    <property type="entry name" value="PRK00197.1"/>
    <property type="match status" value="1"/>
</dbReference>
<dbReference type="GO" id="GO:0004350">
    <property type="term" value="F:glutamate-5-semialdehyde dehydrogenase activity"/>
    <property type="evidence" value="ECO:0007669"/>
    <property type="project" value="UniProtKB-UniRule"/>
</dbReference>
<evidence type="ECO:0000256" key="4">
    <source>
        <dbReference type="ARBA" id="ARBA00022857"/>
    </source>
</evidence>
<dbReference type="PANTHER" id="PTHR11063:SF8">
    <property type="entry name" value="DELTA-1-PYRROLINE-5-CARBOXYLATE SYNTHASE"/>
    <property type="match status" value="1"/>
</dbReference>
<evidence type="ECO:0000313" key="10">
    <source>
        <dbReference type="Proteomes" id="UP000185491"/>
    </source>
</evidence>